<evidence type="ECO:0000313" key="2">
    <source>
        <dbReference type="EMBL" id="KAK3949918.1"/>
    </source>
</evidence>
<reference evidence="2" key="1">
    <citation type="journal article" date="2023" name="Mol. Phylogenet. Evol.">
        <title>Genome-scale phylogeny and comparative genomics of the fungal order Sordariales.</title>
        <authorList>
            <person name="Hensen N."/>
            <person name="Bonometti L."/>
            <person name="Westerberg I."/>
            <person name="Brannstrom I.O."/>
            <person name="Guillou S."/>
            <person name="Cros-Aarteil S."/>
            <person name="Calhoun S."/>
            <person name="Haridas S."/>
            <person name="Kuo A."/>
            <person name="Mondo S."/>
            <person name="Pangilinan J."/>
            <person name="Riley R."/>
            <person name="LaButti K."/>
            <person name="Andreopoulos B."/>
            <person name="Lipzen A."/>
            <person name="Chen C."/>
            <person name="Yan M."/>
            <person name="Daum C."/>
            <person name="Ng V."/>
            <person name="Clum A."/>
            <person name="Steindorff A."/>
            <person name="Ohm R.A."/>
            <person name="Martin F."/>
            <person name="Silar P."/>
            <person name="Natvig D.O."/>
            <person name="Lalanne C."/>
            <person name="Gautier V."/>
            <person name="Ament-Velasquez S.L."/>
            <person name="Kruys A."/>
            <person name="Hutchinson M.I."/>
            <person name="Powell A.J."/>
            <person name="Barry K."/>
            <person name="Miller A.N."/>
            <person name="Grigoriev I.V."/>
            <person name="Debuchy R."/>
            <person name="Gladieux P."/>
            <person name="Hiltunen Thoren M."/>
            <person name="Johannesson H."/>
        </authorList>
    </citation>
    <scope>NUCLEOTIDE SEQUENCE</scope>
    <source>
        <strain evidence="2">CBS 626.80</strain>
    </source>
</reference>
<dbReference type="AlphaFoldDB" id="A0AAN6NRY0"/>
<dbReference type="EMBL" id="MU859197">
    <property type="protein sequence ID" value="KAK3949918.1"/>
    <property type="molecule type" value="Genomic_DNA"/>
</dbReference>
<evidence type="ECO:0000256" key="1">
    <source>
        <dbReference type="SAM" id="SignalP"/>
    </source>
</evidence>
<gene>
    <name evidence="2" type="ORF">QBC32DRAFT_348015</name>
</gene>
<accession>A0AAN6NRY0</accession>
<protein>
    <submittedName>
        <fullName evidence="2">Uncharacterized protein</fullName>
    </submittedName>
</protein>
<name>A0AAN6NRY0_9PEZI</name>
<proteinExistence type="predicted"/>
<feature type="signal peptide" evidence="1">
    <location>
        <begin position="1"/>
        <end position="22"/>
    </location>
</feature>
<organism evidence="2 3">
    <name type="scientific">Pseudoneurospora amorphoporcata</name>
    <dbReference type="NCBI Taxonomy" id="241081"/>
    <lineage>
        <taxon>Eukaryota</taxon>
        <taxon>Fungi</taxon>
        <taxon>Dikarya</taxon>
        <taxon>Ascomycota</taxon>
        <taxon>Pezizomycotina</taxon>
        <taxon>Sordariomycetes</taxon>
        <taxon>Sordariomycetidae</taxon>
        <taxon>Sordariales</taxon>
        <taxon>Sordariaceae</taxon>
        <taxon>Pseudoneurospora</taxon>
    </lineage>
</organism>
<reference evidence="2" key="2">
    <citation type="submission" date="2023-06" db="EMBL/GenBank/DDBJ databases">
        <authorList>
            <consortium name="Lawrence Berkeley National Laboratory"/>
            <person name="Mondo S.J."/>
            <person name="Hensen N."/>
            <person name="Bonometti L."/>
            <person name="Westerberg I."/>
            <person name="Brannstrom I.O."/>
            <person name="Guillou S."/>
            <person name="Cros-Aarteil S."/>
            <person name="Calhoun S."/>
            <person name="Haridas S."/>
            <person name="Kuo A."/>
            <person name="Pangilinan J."/>
            <person name="Riley R."/>
            <person name="Labutti K."/>
            <person name="Andreopoulos B."/>
            <person name="Lipzen A."/>
            <person name="Chen C."/>
            <person name="Yanf M."/>
            <person name="Daum C."/>
            <person name="Ng V."/>
            <person name="Clum A."/>
            <person name="Steindorff A."/>
            <person name="Ohm R."/>
            <person name="Martin F."/>
            <person name="Silar P."/>
            <person name="Natvig D."/>
            <person name="Lalanne C."/>
            <person name="Gautier V."/>
            <person name="Ament-Velasquez S.L."/>
            <person name="Kruys A."/>
            <person name="Hutchinson M.I."/>
            <person name="Powell A.J."/>
            <person name="Barry K."/>
            <person name="Miller A.N."/>
            <person name="Grigoriev I.V."/>
            <person name="Debuchy R."/>
            <person name="Gladieux P."/>
            <person name="Thoren M.H."/>
            <person name="Johannesson H."/>
        </authorList>
    </citation>
    <scope>NUCLEOTIDE SEQUENCE</scope>
    <source>
        <strain evidence="2">CBS 626.80</strain>
    </source>
</reference>
<keyword evidence="1" id="KW-0732">Signal</keyword>
<evidence type="ECO:0000313" key="3">
    <source>
        <dbReference type="Proteomes" id="UP001303222"/>
    </source>
</evidence>
<comment type="caution">
    <text evidence="2">The sequence shown here is derived from an EMBL/GenBank/DDBJ whole genome shotgun (WGS) entry which is preliminary data.</text>
</comment>
<sequence>MVSSLVEMALALVLVTTSSTDARKQHDLLEAAAREGSLLIPHTPCIYEMKGEEAFFFFSTTLERLIKTVS</sequence>
<dbReference type="Proteomes" id="UP001303222">
    <property type="component" value="Unassembled WGS sequence"/>
</dbReference>
<feature type="chain" id="PRO_5042911312" evidence="1">
    <location>
        <begin position="23"/>
        <end position="70"/>
    </location>
</feature>
<keyword evidence="3" id="KW-1185">Reference proteome</keyword>